<dbReference type="Proteomes" id="UP000031928">
    <property type="component" value="Plasmid pCmarinum2"/>
</dbReference>
<dbReference type="GO" id="GO:0005524">
    <property type="term" value="F:ATP binding"/>
    <property type="evidence" value="ECO:0007669"/>
    <property type="project" value="UniProtKB-KW"/>
</dbReference>
<dbReference type="PANTHER" id="PTHR11070">
    <property type="entry name" value="UVRD / RECB / PCRA DNA HELICASE FAMILY MEMBER"/>
    <property type="match status" value="1"/>
</dbReference>
<dbReference type="Pfam" id="PF00580">
    <property type="entry name" value="UvrD-helicase"/>
    <property type="match status" value="1"/>
</dbReference>
<keyword evidence="3" id="KW-0347">Helicase</keyword>
<evidence type="ECO:0000259" key="5">
    <source>
        <dbReference type="Pfam" id="PF00580"/>
    </source>
</evidence>
<evidence type="ECO:0000313" key="7">
    <source>
        <dbReference type="Proteomes" id="UP000031928"/>
    </source>
</evidence>
<keyword evidence="1" id="KW-0547">Nucleotide-binding</keyword>
<dbReference type="InterPro" id="IPR027417">
    <property type="entry name" value="P-loop_NTPase"/>
</dbReference>
<dbReference type="GO" id="GO:0003677">
    <property type="term" value="F:DNA binding"/>
    <property type="evidence" value="ECO:0007669"/>
    <property type="project" value="InterPro"/>
</dbReference>
<dbReference type="KEGG" id="cmq:B840_12650"/>
<evidence type="ECO:0000256" key="3">
    <source>
        <dbReference type="ARBA" id="ARBA00022806"/>
    </source>
</evidence>
<gene>
    <name evidence="6" type="ORF">B840_12650</name>
</gene>
<reference evidence="6 7" key="1">
    <citation type="submission" date="2014-05" db="EMBL/GenBank/DDBJ databases">
        <title>Complete genome sequence of Corynebacterium marinum DSM 44953.</title>
        <authorList>
            <person name="Schaffert L."/>
            <person name="Albersmeier A."/>
            <person name="Kalinowski J."/>
            <person name="Ruckert C."/>
        </authorList>
    </citation>
    <scope>NUCLEOTIDE SEQUENCE [LARGE SCALE GENOMIC DNA]</scope>
    <source>
        <strain evidence="6 7">DSM 44953</strain>
        <plasmid evidence="6 7">pCmarinum2</plasmid>
    </source>
</reference>
<accession>A0A0B6TQA2</accession>
<protein>
    <recommendedName>
        <fullName evidence="5">UvrD-like helicase ATP-binding domain-containing protein</fullName>
    </recommendedName>
</protein>
<dbReference type="PANTHER" id="PTHR11070:SF2">
    <property type="entry name" value="ATP-DEPENDENT DNA HELICASE SRS2"/>
    <property type="match status" value="1"/>
</dbReference>
<name>A0A0B6TQA2_9CORY</name>
<dbReference type="InterPro" id="IPR014016">
    <property type="entry name" value="UvrD-like_ATP-bd"/>
</dbReference>
<proteinExistence type="predicted"/>
<keyword evidence="6" id="KW-0614">Plasmid</keyword>
<evidence type="ECO:0000256" key="4">
    <source>
        <dbReference type="ARBA" id="ARBA00022840"/>
    </source>
</evidence>
<sequence>MPKDRRVLVLTYTTVNQNELRDRLSSQAGDHPHIEVAGWFSFLISNFVRPFLPFLYSGKRVRGFDFSSPPQRYLGNKDWNRYFNQHDEVRKVHLPQLVTRIEEASGRAGIRRLERMYDQIFIDEVQDLCGYDLEILKLLMSSRLSVEMVGDIRQAILATNQQEVKNKQFKFMNIWKWFQAEEAAGRLTITQRPQTWRCRPEIALLADSLFDSSWDFQKTLSLNSALTGHDGVFLVRPRDVGSYLARYEPLALRDSVNSAKAYNHLSPMNIGVSKGLGVPRVLIFPTGAIQQYIQQGKALEPQQAAKFYVAITRAEQSAAIVLDKAGNSDLPIWDPELV</sequence>
<feature type="domain" description="UvrD-like helicase ATP-binding" evidence="5">
    <location>
        <begin position="79"/>
        <end position="157"/>
    </location>
</feature>
<dbReference type="GO" id="GO:0043138">
    <property type="term" value="F:3'-5' DNA helicase activity"/>
    <property type="evidence" value="ECO:0007669"/>
    <property type="project" value="TreeGrafter"/>
</dbReference>
<evidence type="ECO:0000256" key="2">
    <source>
        <dbReference type="ARBA" id="ARBA00022801"/>
    </source>
</evidence>
<geneLocation type="plasmid" evidence="6 7">
    <name>pCmarinum2</name>
</geneLocation>
<dbReference type="Gene3D" id="3.40.50.300">
    <property type="entry name" value="P-loop containing nucleotide triphosphate hydrolases"/>
    <property type="match status" value="1"/>
</dbReference>
<organism evidence="6 7">
    <name type="scientific">Corynebacterium marinum DSM 44953</name>
    <dbReference type="NCBI Taxonomy" id="1224162"/>
    <lineage>
        <taxon>Bacteria</taxon>
        <taxon>Bacillati</taxon>
        <taxon>Actinomycetota</taxon>
        <taxon>Actinomycetes</taxon>
        <taxon>Mycobacteriales</taxon>
        <taxon>Corynebacteriaceae</taxon>
        <taxon>Corynebacterium</taxon>
    </lineage>
</organism>
<evidence type="ECO:0000256" key="1">
    <source>
        <dbReference type="ARBA" id="ARBA00022741"/>
    </source>
</evidence>
<dbReference type="HOGENOM" id="CLU_064676_0_0_11"/>
<keyword evidence="4" id="KW-0067">ATP-binding</keyword>
<dbReference type="GO" id="GO:0000725">
    <property type="term" value="P:recombinational repair"/>
    <property type="evidence" value="ECO:0007669"/>
    <property type="project" value="TreeGrafter"/>
</dbReference>
<dbReference type="InterPro" id="IPR000212">
    <property type="entry name" value="DNA_helicase_UvrD/REP"/>
</dbReference>
<dbReference type="SUPFAM" id="SSF52540">
    <property type="entry name" value="P-loop containing nucleoside triphosphate hydrolases"/>
    <property type="match status" value="1"/>
</dbReference>
<dbReference type="GO" id="GO:0016787">
    <property type="term" value="F:hydrolase activity"/>
    <property type="evidence" value="ECO:0007669"/>
    <property type="project" value="UniProtKB-KW"/>
</dbReference>
<dbReference type="AlphaFoldDB" id="A0A0B6TQA2"/>
<keyword evidence="2" id="KW-0378">Hydrolase</keyword>
<keyword evidence="7" id="KW-1185">Reference proteome</keyword>
<evidence type="ECO:0000313" key="6">
    <source>
        <dbReference type="EMBL" id="AJK70098.1"/>
    </source>
</evidence>
<dbReference type="EMBL" id="CP007791">
    <property type="protein sequence ID" value="AJK70098.1"/>
    <property type="molecule type" value="Genomic_DNA"/>
</dbReference>